<dbReference type="AlphaFoldDB" id="A0A401U4A3"/>
<dbReference type="EMBL" id="BEZZ01274755">
    <property type="protein sequence ID" value="GCC49733.1"/>
    <property type="molecule type" value="Genomic_DNA"/>
</dbReference>
<gene>
    <name evidence="1" type="ORF">chiPu_0033885</name>
</gene>
<keyword evidence="2" id="KW-1185">Reference proteome</keyword>
<evidence type="ECO:0000313" key="2">
    <source>
        <dbReference type="Proteomes" id="UP000287033"/>
    </source>
</evidence>
<proteinExistence type="predicted"/>
<accession>A0A401U4A3</accession>
<sequence length="165" mass="17397">MRRIVFRDLGLHDCLQQVEIPRRAADAGHAGALIAEQELGVGPALILLADQVLGGDPDVLQENVVDLVRAVDGDDRTHGDARRFHVDQQERDAGLRLGGGIGPDQAEDPVGVLRQRGPGLVAVDDVVVAIAHRFGANGGEIGAGARLRIALAPPVLAGENPRQEL</sequence>
<protein>
    <submittedName>
        <fullName evidence="1">Uncharacterized protein</fullName>
    </submittedName>
</protein>
<feature type="non-terminal residue" evidence="1">
    <location>
        <position position="165"/>
    </location>
</feature>
<reference evidence="1 2" key="1">
    <citation type="journal article" date="2018" name="Nat. Ecol. Evol.">
        <title>Shark genomes provide insights into elasmobranch evolution and the origin of vertebrates.</title>
        <authorList>
            <person name="Hara Y"/>
            <person name="Yamaguchi K"/>
            <person name="Onimaru K"/>
            <person name="Kadota M"/>
            <person name="Koyanagi M"/>
            <person name="Keeley SD"/>
            <person name="Tatsumi K"/>
            <person name="Tanaka K"/>
            <person name="Motone F"/>
            <person name="Kageyama Y"/>
            <person name="Nozu R"/>
            <person name="Adachi N"/>
            <person name="Nishimura O"/>
            <person name="Nakagawa R"/>
            <person name="Tanegashima C"/>
            <person name="Kiyatake I"/>
            <person name="Matsumoto R"/>
            <person name="Murakumo K"/>
            <person name="Nishida K"/>
            <person name="Terakita A"/>
            <person name="Kuratani S"/>
            <person name="Sato K"/>
            <person name="Hyodo S Kuraku.S."/>
        </authorList>
    </citation>
    <scope>NUCLEOTIDE SEQUENCE [LARGE SCALE GENOMIC DNA]</scope>
</reference>
<evidence type="ECO:0000313" key="1">
    <source>
        <dbReference type="EMBL" id="GCC49733.1"/>
    </source>
</evidence>
<dbReference type="Proteomes" id="UP000287033">
    <property type="component" value="Unassembled WGS sequence"/>
</dbReference>
<comment type="caution">
    <text evidence="1">The sequence shown here is derived from an EMBL/GenBank/DDBJ whole genome shotgun (WGS) entry which is preliminary data.</text>
</comment>
<name>A0A401U4A3_CHIPU</name>
<organism evidence="1 2">
    <name type="scientific">Chiloscyllium punctatum</name>
    <name type="common">Brownbanded bambooshark</name>
    <name type="synonym">Hemiscyllium punctatum</name>
    <dbReference type="NCBI Taxonomy" id="137246"/>
    <lineage>
        <taxon>Eukaryota</taxon>
        <taxon>Metazoa</taxon>
        <taxon>Chordata</taxon>
        <taxon>Craniata</taxon>
        <taxon>Vertebrata</taxon>
        <taxon>Chondrichthyes</taxon>
        <taxon>Elasmobranchii</taxon>
        <taxon>Galeomorphii</taxon>
        <taxon>Galeoidea</taxon>
        <taxon>Orectolobiformes</taxon>
        <taxon>Hemiscylliidae</taxon>
        <taxon>Chiloscyllium</taxon>
    </lineage>
</organism>